<evidence type="ECO:0000259" key="2">
    <source>
        <dbReference type="Pfam" id="PF00188"/>
    </source>
</evidence>
<feature type="compositionally biased region" description="Polar residues" evidence="1">
    <location>
        <begin position="70"/>
        <end position="111"/>
    </location>
</feature>
<accession>A0A6N3BA08</accession>
<feature type="domain" description="SCP" evidence="2">
    <location>
        <begin position="141"/>
        <end position="260"/>
    </location>
</feature>
<feature type="compositionally biased region" description="Basic and acidic residues" evidence="1">
    <location>
        <begin position="26"/>
        <end position="38"/>
    </location>
</feature>
<feature type="compositionally biased region" description="Basic and acidic residues" evidence="1">
    <location>
        <begin position="49"/>
        <end position="69"/>
    </location>
</feature>
<dbReference type="EMBL" id="CACRTV010000033">
    <property type="protein sequence ID" value="VYT99378.1"/>
    <property type="molecule type" value="Genomic_DNA"/>
</dbReference>
<reference evidence="3" key="1">
    <citation type="submission" date="2019-11" db="EMBL/GenBank/DDBJ databases">
        <authorList>
            <person name="Feng L."/>
        </authorList>
    </citation>
    <scope>NUCLEOTIDE SEQUENCE</scope>
    <source>
        <strain evidence="3">CParaputrificumLFYP93</strain>
    </source>
</reference>
<proteinExistence type="predicted"/>
<dbReference type="PANTHER" id="PTHR31157">
    <property type="entry name" value="SCP DOMAIN-CONTAINING PROTEIN"/>
    <property type="match status" value="1"/>
</dbReference>
<sequence>MGRKRLITLLVTGMICTSVLTGCTMSKKEDSDTSKEVEMASVPQEEENKEVVDEPTVNKESNEQKEDANANKTNTENKSVVKDSSNTNNVNTPKASNNTTKKPSTNVTKPSTNKTETNNKVETPTPSEGDYLARVEDEIFNSTNAERQKQGLPALKRNSTANKYARSKSLEMLNLNYFDHNSPKNGYIQDIAKRDGWKYSRIGENIYTMTGGQASNISGASITNSWMNSEGHRKNILNSGYTDIGIGVTFRNGKLYATQIFYTPLK</sequence>
<feature type="compositionally biased region" description="Low complexity" evidence="1">
    <location>
        <begin position="112"/>
        <end position="126"/>
    </location>
</feature>
<organism evidence="3">
    <name type="scientific">Clostridium paraputrificum</name>
    <dbReference type="NCBI Taxonomy" id="29363"/>
    <lineage>
        <taxon>Bacteria</taxon>
        <taxon>Bacillati</taxon>
        <taxon>Bacillota</taxon>
        <taxon>Clostridia</taxon>
        <taxon>Eubacteriales</taxon>
        <taxon>Clostridiaceae</taxon>
        <taxon>Clostridium</taxon>
    </lineage>
</organism>
<dbReference type="Pfam" id="PF00188">
    <property type="entry name" value="CAP"/>
    <property type="match status" value="1"/>
</dbReference>
<dbReference type="CDD" id="cd05379">
    <property type="entry name" value="CAP_bacterial"/>
    <property type="match status" value="1"/>
</dbReference>
<name>A0A6N3BA08_9CLOT</name>
<evidence type="ECO:0000313" key="3">
    <source>
        <dbReference type="EMBL" id="VYT99378.1"/>
    </source>
</evidence>
<dbReference type="Gene3D" id="3.40.33.10">
    <property type="entry name" value="CAP"/>
    <property type="match status" value="1"/>
</dbReference>
<protein>
    <submittedName>
        <fullName evidence="3">Cysteine-rich secretory protein family protein</fullName>
    </submittedName>
</protein>
<gene>
    <name evidence="3" type="ORF">CPLFYP93_01113</name>
</gene>
<dbReference type="PROSITE" id="PS51257">
    <property type="entry name" value="PROKAR_LIPOPROTEIN"/>
    <property type="match status" value="1"/>
</dbReference>
<dbReference type="RefSeq" id="WP_156560124.1">
    <property type="nucleotide sequence ID" value="NZ_CACRTV010000033.1"/>
</dbReference>
<dbReference type="PANTHER" id="PTHR31157:SF1">
    <property type="entry name" value="SCP DOMAIN-CONTAINING PROTEIN"/>
    <property type="match status" value="1"/>
</dbReference>
<feature type="region of interest" description="Disordered" evidence="1">
    <location>
        <begin position="25"/>
        <end position="128"/>
    </location>
</feature>
<dbReference type="AlphaFoldDB" id="A0A6N3BA08"/>
<dbReference type="InterPro" id="IPR014044">
    <property type="entry name" value="CAP_dom"/>
</dbReference>
<dbReference type="InterPro" id="IPR035940">
    <property type="entry name" value="CAP_sf"/>
</dbReference>
<dbReference type="SUPFAM" id="SSF55797">
    <property type="entry name" value="PR-1-like"/>
    <property type="match status" value="1"/>
</dbReference>
<evidence type="ECO:0000256" key="1">
    <source>
        <dbReference type="SAM" id="MobiDB-lite"/>
    </source>
</evidence>